<dbReference type="GO" id="GO:0005829">
    <property type="term" value="C:cytosol"/>
    <property type="evidence" value="ECO:0007669"/>
    <property type="project" value="TreeGrafter"/>
</dbReference>
<dbReference type="InterPro" id="IPR036249">
    <property type="entry name" value="Thioredoxin-like_sf"/>
</dbReference>
<evidence type="ECO:0000256" key="3">
    <source>
        <dbReference type="ARBA" id="ARBA00023157"/>
    </source>
</evidence>
<name>A0A2P5Z048_9XANT</name>
<gene>
    <name evidence="6" type="ORF">XsacCFBP4641_17490</name>
</gene>
<evidence type="ECO:0000256" key="4">
    <source>
        <dbReference type="ARBA" id="ARBA00023284"/>
    </source>
</evidence>
<protein>
    <submittedName>
        <fullName evidence="6">Thioredoxin TrxC</fullName>
    </submittedName>
</protein>
<dbReference type="OrthoDB" id="9790390at2"/>
<keyword evidence="2" id="KW-0249">Electron transport</keyword>
<feature type="domain" description="Thioredoxin" evidence="5">
    <location>
        <begin position="12"/>
        <end position="145"/>
    </location>
</feature>
<evidence type="ECO:0000313" key="7">
    <source>
        <dbReference type="Proteomes" id="UP000247346"/>
    </source>
</evidence>
<dbReference type="NCBIfam" id="NF008229">
    <property type="entry name" value="PRK10996.1"/>
    <property type="match status" value="1"/>
</dbReference>
<comment type="caution">
    <text evidence="6">The sequence shown here is derived from an EMBL/GenBank/DDBJ whole genome shotgun (WGS) entry which is preliminary data.</text>
</comment>
<keyword evidence="1" id="KW-0813">Transport</keyword>
<dbReference type="EMBL" id="MDEK01000018">
    <property type="protein sequence ID" value="PPU80655.1"/>
    <property type="molecule type" value="Genomic_DNA"/>
</dbReference>
<dbReference type="Gene3D" id="3.40.30.10">
    <property type="entry name" value="Glutaredoxin"/>
    <property type="match status" value="1"/>
</dbReference>
<dbReference type="GO" id="GO:0015035">
    <property type="term" value="F:protein-disulfide reductase activity"/>
    <property type="evidence" value="ECO:0007669"/>
    <property type="project" value="TreeGrafter"/>
</dbReference>
<dbReference type="InterPro" id="IPR017937">
    <property type="entry name" value="Thioredoxin_CS"/>
</dbReference>
<dbReference type="PROSITE" id="PS00194">
    <property type="entry name" value="THIOREDOXIN_1"/>
    <property type="match status" value="1"/>
</dbReference>
<dbReference type="Gene3D" id="2.30.30.380">
    <property type="entry name" value="Zn-finger domain of Sec23/24"/>
    <property type="match status" value="1"/>
</dbReference>
<dbReference type="SUPFAM" id="SSF52833">
    <property type="entry name" value="Thioredoxin-like"/>
    <property type="match status" value="1"/>
</dbReference>
<dbReference type="GeneID" id="93878140"/>
<dbReference type="PANTHER" id="PTHR45663:SF11">
    <property type="entry name" value="GEO12009P1"/>
    <property type="match status" value="1"/>
</dbReference>
<dbReference type="PROSITE" id="PS51352">
    <property type="entry name" value="THIOREDOXIN_2"/>
    <property type="match status" value="1"/>
</dbReference>
<evidence type="ECO:0000256" key="2">
    <source>
        <dbReference type="ARBA" id="ARBA00022982"/>
    </source>
</evidence>
<evidence type="ECO:0000256" key="1">
    <source>
        <dbReference type="ARBA" id="ARBA00022448"/>
    </source>
</evidence>
<dbReference type="Pfam" id="PF00085">
    <property type="entry name" value="Thioredoxin"/>
    <property type="match status" value="1"/>
</dbReference>
<dbReference type="GO" id="GO:0045454">
    <property type="term" value="P:cell redox homeostasis"/>
    <property type="evidence" value="ECO:0007669"/>
    <property type="project" value="TreeGrafter"/>
</dbReference>
<evidence type="ECO:0000313" key="6">
    <source>
        <dbReference type="EMBL" id="PPU80655.1"/>
    </source>
</evidence>
<reference evidence="6 7" key="1">
    <citation type="submission" date="2016-08" db="EMBL/GenBank/DDBJ databases">
        <authorList>
            <person name="Seilhamer J.J."/>
        </authorList>
    </citation>
    <scope>NUCLEOTIDE SEQUENCE [LARGE SCALE GENOMIC DNA]</scope>
    <source>
        <strain evidence="6 7">CFBP4641</strain>
    </source>
</reference>
<sequence>MTTLLHVACPHCTALNRVPEAKLADAPQCGRCHRGLFDATPVTLTAETFAAHAERSELPLLVDVWAPWCGPCRTMAPHFAAAAAQLEPRLRLGKLDSDAQPALAGRFGIRSIPTLLLLRQGRELGRHSGAIGTAEIVRWTRAQLNSA</sequence>
<dbReference type="Pfam" id="PF21352">
    <property type="entry name" value="Zn_ribbon_Thio2"/>
    <property type="match status" value="1"/>
</dbReference>
<keyword evidence="4" id="KW-0676">Redox-active center</keyword>
<dbReference type="PANTHER" id="PTHR45663">
    <property type="entry name" value="GEO12009P1"/>
    <property type="match status" value="1"/>
</dbReference>
<dbReference type="CDD" id="cd02947">
    <property type="entry name" value="TRX_family"/>
    <property type="match status" value="1"/>
</dbReference>
<organism evidence="6 7">
    <name type="scientific">Xanthomonas sacchari</name>
    <dbReference type="NCBI Taxonomy" id="56458"/>
    <lineage>
        <taxon>Bacteria</taxon>
        <taxon>Pseudomonadati</taxon>
        <taxon>Pseudomonadota</taxon>
        <taxon>Gammaproteobacteria</taxon>
        <taxon>Lysobacterales</taxon>
        <taxon>Lysobacteraceae</taxon>
        <taxon>Xanthomonas</taxon>
    </lineage>
</organism>
<evidence type="ECO:0000259" key="5">
    <source>
        <dbReference type="PROSITE" id="PS51352"/>
    </source>
</evidence>
<dbReference type="RefSeq" id="WP_010343105.1">
    <property type="nucleotide sequence ID" value="NZ_CP132343.1"/>
</dbReference>
<dbReference type="InterPro" id="IPR049299">
    <property type="entry name" value="Thio2_N"/>
</dbReference>
<dbReference type="AlphaFoldDB" id="A0A2P5Z048"/>
<dbReference type="PRINTS" id="PR00421">
    <property type="entry name" value="THIOREDOXIN"/>
</dbReference>
<dbReference type="STRING" id="56458.SB85_17885"/>
<keyword evidence="3" id="KW-1015">Disulfide bond</keyword>
<accession>A0A2P5Z048</accession>
<proteinExistence type="predicted"/>
<dbReference type="Proteomes" id="UP000247346">
    <property type="component" value="Unassembled WGS sequence"/>
</dbReference>
<dbReference type="InterPro" id="IPR013766">
    <property type="entry name" value="Thioredoxin_domain"/>
</dbReference>